<sequence>MAKADKEIDVLTTTKNVIFQPGTKIIRKIEFLNSQGDKFKEIIYQDDGKTIEYINEYDKDTENLIKSTRYQDDEKTIEYINEYDKDTENLIKLTYYQDDGKTIKYIEEYDKHTGKIIKATEYSVDGKILNIFEYSPTKELKKTYDNILNENNKKSDRIEGGRKKG</sequence>
<feature type="domain" description="DUF2963" evidence="1">
    <location>
        <begin position="22"/>
        <end position="68"/>
    </location>
</feature>
<feature type="domain" description="DUF2963" evidence="1">
    <location>
        <begin position="70"/>
        <end position="120"/>
    </location>
</feature>
<evidence type="ECO:0000313" key="2">
    <source>
        <dbReference type="EMBL" id="MBS2126114.1"/>
    </source>
</evidence>
<dbReference type="Proteomes" id="UP000811481">
    <property type="component" value="Unassembled WGS sequence"/>
</dbReference>
<keyword evidence="3" id="KW-1185">Reference proteome</keyword>
<evidence type="ECO:0000313" key="3">
    <source>
        <dbReference type="Proteomes" id="UP000811481"/>
    </source>
</evidence>
<name>A0ABS5K332_9MOLU</name>
<comment type="caution">
    <text evidence="2">The sequence shown here is derived from an EMBL/GenBank/DDBJ whole genome shotgun (WGS) entry which is preliminary data.</text>
</comment>
<dbReference type="Pfam" id="PF11178">
    <property type="entry name" value="DUF2963"/>
    <property type="match status" value="2"/>
</dbReference>
<gene>
    <name evidence="2" type="ORF">J8J04_00010</name>
</gene>
<organism evidence="2 3">
    <name type="scientific">'Fragaria x ananassa' phyllody phytoplasma</name>
    <dbReference type="NCBI Taxonomy" id="2358428"/>
    <lineage>
        <taxon>Bacteria</taxon>
        <taxon>Bacillati</taxon>
        <taxon>Mycoplasmatota</taxon>
        <taxon>Mollicutes</taxon>
        <taxon>Acholeplasmatales</taxon>
        <taxon>Acholeplasmataceae</taxon>
        <taxon>Candidatus Phytoplasma</taxon>
        <taxon>16SrXIII (Mexican periwinkle virescence group)</taxon>
    </lineage>
</organism>
<accession>A0ABS5K332</accession>
<dbReference type="InterPro" id="IPR021348">
    <property type="entry name" value="DUF2963"/>
</dbReference>
<proteinExistence type="predicted"/>
<protein>
    <submittedName>
        <fullName evidence="2">DUF2963 domain-containing protein</fullName>
    </submittedName>
</protein>
<evidence type="ECO:0000259" key="1">
    <source>
        <dbReference type="Pfam" id="PF11178"/>
    </source>
</evidence>
<dbReference type="EMBL" id="JAGVRH010000001">
    <property type="protein sequence ID" value="MBS2126114.1"/>
    <property type="molecule type" value="Genomic_DNA"/>
</dbReference>
<reference evidence="2" key="1">
    <citation type="submission" date="2021-04" db="EMBL/GenBank/DDBJ databases">
        <title>Draft genome sequence of StrPh-CL8, a phytoplasma strain causing strawberry phyllody in Chile.</title>
        <authorList>
            <person name="Cui W."/>
            <person name="Zamorano A."/>
            <person name="Fiore N."/>
        </authorList>
    </citation>
    <scope>NUCLEOTIDE SEQUENCE [LARGE SCALE GENOMIC DNA]</scope>
    <source>
        <strain evidence="2">StrPh-Cl</strain>
    </source>
</reference>